<dbReference type="InterPro" id="IPR001314">
    <property type="entry name" value="Peptidase_S1A"/>
</dbReference>
<dbReference type="Proteomes" id="UP000694403">
    <property type="component" value="Unplaced"/>
</dbReference>
<keyword evidence="1 7" id="KW-0645">Protease</keyword>
<dbReference type="InterPro" id="IPR009003">
    <property type="entry name" value="Peptidase_S1_PA"/>
</dbReference>
<dbReference type="PANTHER" id="PTHR24271:SF81">
    <property type="entry name" value="GRANZYME B"/>
    <property type="match status" value="1"/>
</dbReference>
<dbReference type="Ensembl" id="ENSCSRT00000005049.1">
    <property type="protein sequence ID" value="ENSCSRP00000004896.1"/>
    <property type="gene ID" value="ENSCSRG00000003592.1"/>
</dbReference>
<reference evidence="10" key="1">
    <citation type="submission" date="2025-08" db="UniProtKB">
        <authorList>
            <consortium name="Ensembl"/>
        </authorList>
    </citation>
    <scope>IDENTIFICATION</scope>
</reference>
<reference evidence="10" key="2">
    <citation type="submission" date="2025-09" db="UniProtKB">
        <authorList>
            <consortium name="Ensembl"/>
        </authorList>
    </citation>
    <scope>IDENTIFICATION</scope>
</reference>
<feature type="domain" description="Peptidase S1" evidence="9">
    <location>
        <begin position="24"/>
        <end position="207"/>
    </location>
</feature>
<evidence type="ECO:0000256" key="8">
    <source>
        <dbReference type="SAM" id="SignalP"/>
    </source>
</evidence>
<name>A0A8C3XJY7_CHESE</name>
<evidence type="ECO:0000256" key="3">
    <source>
        <dbReference type="ARBA" id="ARBA00022801"/>
    </source>
</evidence>
<dbReference type="AlphaFoldDB" id="A0A8C3XJY7"/>
<dbReference type="PRINTS" id="PR00722">
    <property type="entry name" value="CHYMOTRYPSIN"/>
</dbReference>
<dbReference type="GO" id="GO:0004252">
    <property type="term" value="F:serine-type endopeptidase activity"/>
    <property type="evidence" value="ECO:0007669"/>
    <property type="project" value="InterPro"/>
</dbReference>
<keyword evidence="3 7" id="KW-0378">Hydrolase</keyword>
<evidence type="ECO:0000256" key="2">
    <source>
        <dbReference type="ARBA" id="ARBA00022729"/>
    </source>
</evidence>
<accession>A0A8C3XJY7</accession>
<keyword evidence="2 8" id="KW-0732">Signal</keyword>
<evidence type="ECO:0000259" key="9">
    <source>
        <dbReference type="PROSITE" id="PS50240"/>
    </source>
</evidence>
<organism evidence="10 11">
    <name type="scientific">Chelydra serpentina</name>
    <name type="common">Snapping turtle</name>
    <name type="synonym">Testudo serpentina</name>
    <dbReference type="NCBI Taxonomy" id="8475"/>
    <lineage>
        <taxon>Eukaryota</taxon>
        <taxon>Metazoa</taxon>
        <taxon>Chordata</taxon>
        <taxon>Craniata</taxon>
        <taxon>Vertebrata</taxon>
        <taxon>Euteleostomi</taxon>
        <taxon>Archelosauria</taxon>
        <taxon>Testudinata</taxon>
        <taxon>Testudines</taxon>
        <taxon>Cryptodira</taxon>
        <taxon>Durocryptodira</taxon>
        <taxon>Americhelydia</taxon>
        <taxon>Chelydroidea</taxon>
        <taxon>Chelydridae</taxon>
        <taxon>Chelydra</taxon>
    </lineage>
</organism>
<evidence type="ECO:0000313" key="10">
    <source>
        <dbReference type="Ensembl" id="ENSCSRP00000004896.1"/>
    </source>
</evidence>
<evidence type="ECO:0000256" key="4">
    <source>
        <dbReference type="ARBA" id="ARBA00022825"/>
    </source>
</evidence>
<keyword evidence="11" id="KW-1185">Reference proteome</keyword>
<dbReference type="InterPro" id="IPR018114">
    <property type="entry name" value="TRYPSIN_HIS"/>
</dbReference>
<proteinExistence type="predicted"/>
<evidence type="ECO:0000256" key="5">
    <source>
        <dbReference type="ARBA" id="ARBA00023145"/>
    </source>
</evidence>
<keyword evidence="5" id="KW-0865">Zymogen</keyword>
<keyword evidence="4 7" id="KW-0720">Serine protease</keyword>
<feature type="chain" id="PRO_5034513488" description="Peptidase S1 domain-containing protein" evidence="8">
    <location>
        <begin position="24"/>
        <end position="211"/>
    </location>
</feature>
<dbReference type="Pfam" id="PF00089">
    <property type="entry name" value="Trypsin"/>
    <property type="match status" value="2"/>
</dbReference>
<evidence type="ECO:0000256" key="1">
    <source>
        <dbReference type="ARBA" id="ARBA00022670"/>
    </source>
</evidence>
<protein>
    <recommendedName>
        <fullName evidence="9">Peptidase S1 domain-containing protein</fullName>
    </recommendedName>
</protein>
<dbReference type="PROSITE" id="PS00134">
    <property type="entry name" value="TRYPSIN_HIS"/>
    <property type="match status" value="1"/>
</dbReference>
<keyword evidence="6" id="KW-1015">Disulfide bond</keyword>
<sequence>MHHPLPQMALIMQLLLLLPTAFFLPSGALEARSHSKPYMAFLNISTKHGHKRCGGFLIRKDFVLTAAHCDDKWGSMDGKAKLSTAVQLVPLPETGKEVMPRDVCNVAGWGNTRARGVSLPSTLREVDLKVLEADRCLRYPHFVPNSMLCVGDPKEVEKSSFQGDSGGPLVCEGTAQGIVSFGRKDGSPPRVFTRVSAYIPWIKKTMRKLQD</sequence>
<evidence type="ECO:0000313" key="11">
    <source>
        <dbReference type="Proteomes" id="UP000694403"/>
    </source>
</evidence>
<dbReference type="FunFam" id="2.40.10.10:FF:000014">
    <property type="entry name" value="Complement factor D"/>
    <property type="match status" value="1"/>
</dbReference>
<feature type="signal peptide" evidence="8">
    <location>
        <begin position="1"/>
        <end position="23"/>
    </location>
</feature>
<evidence type="ECO:0000256" key="7">
    <source>
        <dbReference type="RuleBase" id="RU363034"/>
    </source>
</evidence>
<dbReference type="InterPro" id="IPR033116">
    <property type="entry name" value="TRYPSIN_SER"/>
</dbReference>
<dbReference type="GO" id="GO:0006508">
    <property type="term" value="P:proteolysis"/>
    <property type="evidence" value="ECO:0007669"/>
    <property type="project" value="UniProtKB-KW"/>
</dbReference>
<dbReference type="InterPro" id="IPR001254">
    <property type="entry name" value="Trypsin_dom"/>
</dbReference>
<dbReference type="PROSITE" id="PS50240">
    <property type="entry name" value="TRYPSIN_DOM"/>
    <property type="match status" value="1"/>
</dbReference>
<dbReference type="SMART" id="SM00020">
    <property type="entry name" value="Tryp_SPc"/>
    <property type="match status" value="1"/>
</dbReference>
<evidence type="ECO:0000256" key="6">
    <source>
        <dbReference type="ARBA" id="ARBA00023157"/>
    </source>
</evidence>
<dbReference type="CDD" id="cd00190">
    <property type="entry name" value="Tryp_SPc"/>
    <property type="match status" value="1"/>
</dbReference>
<dbReference type="SUPFAM" id="SSF50494">
    <property type="entry name" value="Trypsin-like serine proteases"/>
    <property type="match status" value="1"/>
</dbReference>
<dbReference type="PANTHER" id="PTHR24271">
    <property type="entry name" value="KALLIKREIN-RELATED"/>
    <property type="match status" value="1"/>
</dbReference>
<dbReference type="InterPro" id="IPR043504">
    <property type="entry name" value="Peptidase_S1_PA_chymotrypsin"/>
</dbReference>
<dbReference type="PROSITE" id="PS00135">
    <property type="entry name" value="TRYPSIN_SER"/>
    <property type="match status" value="1"/>
</dbReference>
<dbReference type="Gene3D" id="2.40.10.10">
    <property type="entry name" value="Trypsin-like serine proteases"/>
    <property type="match status" value="3"/>
</dbReference>